<sequence length="1209" mass="133346">MNIFTRFGHSGSGASFSAVFIQPLDHLEVSIRRSSIHSSSATMAPKSREEVWNSNPSEWHDKYHGVGDFCKRAKVYYCRSGRWANFDWLLANCDAPLSTEAMDLAATNGFYNNVVWFHEHRFEGCTTAAMDRAATHGHLKTVQYLHENRNEGCTTAAMDGAATNNHLATVVWLHQNRSEGCTTAAMDGAATNGHLEMVKWLNENRTEGCTTAAMTESCEDTSPLQALTIAAGVQPTAKFSFTHLTAAKSPFPAALSIAAVEQPSDRFSFNQRATSTWLLLTAPSTESCTAEAILLAKKNGHSDIVKFLLQHEECRVAYETENAKALADRTRISSSLPSIPDVDQLPGSVLRVLGNNPSRMTLRGTNVYIVGSGSRRLLIDCSDGNEGFVKNLTEVCQRHGVDEISDLLVTDARTLGSLWKYLPETAKEGDGDGDRRLRLSNNESRRLGIQALQDGQEFQVPGSEGVLRTVYTPGHCNDHVCFVLDGVGDLKAPVLFSGDCILGFGNFCKRAKVYYCRSGRWANFDWLLANCDAPLSTEAMDLAATNGFYNNVVWFHEHRFEGCTTAAMDRAATHGHLKTVQYLHENRNEGCTTAAMDGAATNNHLATVVWLHQNRSEGCTTAAMDGAATNGHLEMVKWLNENRTEGCTTAAMTESCEDTSPLQALTIAAGVQPTAKFSFTHLTAAKSPFPAALSIAAVEQPSDRFSFNQRATSTWLLLTAPSTESCTAEAILLAKKNGHSDIVKFLLQHEECRVACMFDSLVDLMASLAKLKQCGAASIYPGHGPVVDDAAAKILEYITHRQQREDEILAVLKQHKRLTSSEVVDNIYDPLPYLLRLSARKATEKHLQKLPPRRAEEMDTRIRAEKEARIRSKMTTTIRSEIEESIREEQRAKAEHEAAIQAEIELWAQIRDEIQDEVKDKIRAEIRKELLGEESGRWANFDWLLANCDAPLSTEAMDLAATNGFYNNVVWFHEHRFEGCTTAAMDRAATHGHLKTVQYLHENRNEGCTTAAMDGAATNNHLATVVWLHQNRSEGCTTAAMDGAATNGHLEMVKWLNENRTEGCTTAAMTESCEDTSPLQALTIAAGVQPTAKFSFTHLTAAKSPFPAALSIAAVEQPSDRFSFNQRATSTWLLLTAPSTESCTAEAILLAKKNGHSDIVKFLLQHEECRVAYETENAKALADRTRTVQKLLLEYRVQRQAGWFQAATY</sequence>
<dbReference type="Gene3D" id="1.25.40.20">
    <property type="entry name" value="Ankyrin repeat-containing domain"/>
    <property type="match status" value="3"/>
</dbReference>
<name>A0AAD9GE58_9STRA</name>
<dbReference type="AlphaFoldDB" id="A0AAD9GE58"/>
<proteinExistence type="predicted"/>
<comment type="caution">
    <text evidence="1">The sequence shown here is derived from an EMBL/GenBank/DDBJ whole genome shotgun (WGS) entry which is preliminary data.</text>
</comment>
<gene>
    <name evidence="1" type="ORF">P3T76_010243</name>
</gene>
<dbReference type="SUPFAM" id="SSF56281">
    <property type="entry name" value="Metallo-hydrolase/oxidoreductase"/>
    <property type="match status" value="2"/>
</dbReference>
<dbReference type="Gene3D" id="3.60.15.10">
    <property type="entry name" value="Ribonuclease Z/Hydroxyacylglutathione hydrolase-like"/>
    <property type="match status" value="1"/>
</dbReference>
<accession>A0AAD9GE58</accession>
<keyword evidence="2" id="KW-1185">Reference proteome</keyword>
<dbReference type="InterPro" id="IPR036388">
    <property type="entry name" value="WH-like_DNA-bd_sf"/>
</dbReference>
<dbReference type="EMBL" id="JASMQC010000021">
    <property type="protein sequence ID" value="KAK1936809.1"/>
    <property type="molecule type" value="Genomic_DNA"/>
</dbReference>
<dbReference type="PANTHER" id="PTHR46586:SF3">
    <property type="entry name" value="ANKYRIN REPEAT-CONTAINING PROTEIN"/>
    <property type="match status" value="1"/>
</dbReference>
<dbReference type="Gene3D" id="1.10.10.10">
    <property type="entry name" value="Winged helix-like DNA-binding domain superfamily/Winged helix DNA-binding domain"/>
    <property type="match status" value="1"/>
</dbReference>
<dbReference type="SUPFAM" id="SSF48403">
    <property type="entry name" value="Ankyrin repeat"/>
    <property type="match status" value="1"/>
</dbReference>
<dbReference type="PANTHER" id="PTHR46586">
    <property type="entry name" value="ANKYRIN REPEAT-CONTAINING PROTEIN"/>
    <property type="match status" value="1"/>
</dbReference>
<dbReference type="SUPFAM" id="SSF140860">
    <property type="entry name" value="Pseudo ankyrin repeat-like"/>
    <property type="match status" value="1"/>
</dbReference>
<dbReference type="Proteomes" id="UP001259832">
    <property type="component" value="Unassembled WGS sequence"/>
</dbReference>
<organism evidence="1 2">
    <name type="scientific">Phytophthora citrophthora</name>
    <dbReference type="NCBI Taxonomy" id="4793"/>
    <lineage>
        <taxon>Eukaryota</taxon>
        <taxon>Sar</taxon>
        <taxon>Stramenopiles</taxon>
        <taxon>Oomycota</taxon>
        <taxon>Peronosporomycetes</taxon>
        <taxon>Peronosporales</taxon>
        <taxon>Peronosporaceae</taxon>
        <taxon>Phytophthora</taxon>
    </lineage>
</organism>
<dbReference type="InterPro" id="IPR036770">
    <property type="entry name" value="Ankyrin_rpt-contain_sf"/>
</dbReference>
<dbReference type="InterPro" id="IPR036866">
    <property type="entry name" value="RibonucZ/Hydroxyglut_hydro"/>
</dbReference>
<evidence type="ECO:0000313" key="2">
    <source>
        <dbReference type="Proteomes" id="UP001259832"/>
    </source>
</evidence>
<reference evidence="1" key="1">
    <citation type="submission" date="2023-08" db="EMBL/GenBank/DDBJ databases">
        <title>Reference Genome Resource for the Citrus Pathogen Phytophthora citrophthora.</title>
        <authorList>
            <person name="Moller H."/>
            <person name="Coetzee B."/>
            <person name="Rose L.J."/>
            <person name="Van Niekerk J.M."/>
        </authorList>
    </citation>
    <scope>NUCLEOTIDE SEQUENCE</scope>
    <source>
        <strain evidence="1">STE-U-9442</strain>
    </source>
</reference>
<protein>
    <submittedName>
        <fullName evidence="1">Atrochrysone carboxyl ACP thioesterase</fullName>
    </submittedName>
</protein>
<evidence type="ECO:0000313" key="1">
    <source>
        <dbReference type="EMBL" id="KAK1936809.1"/>
    </source>
</evidence>
<dbReference type="InterPro" id="IPR052050">
    <property type="entry name" value="SecEffector_AnkRepeat"/>
</dbReference>